<keyword evidence="6" id="KW-0347">Helicase</keyword>
<evidence type="ECO:0000259" key="12">
    <source>
        <dbReference type="PROSITE" id="PS51192"/>
    </source>
</evidence>
<dbReference type="EMBL" id="JACTNZ010000010">
    <property type="protein sequence ID" value="KAG5529257.1"/>
    <property type="molecule type" value="Genomic_DNA"/>
</dbReference>
<keyword evidence="17" id="KW-1185">Reference proteome</keyword>
<evidence type="ECO:0000313" key="17">
    <source>
        <dbReference type="Proteomes" id="UP000823749"/>
    </source>
</evidence>
<dbReference type="SMART" id="SM00490">
    <property type="entry name" value="HELICc"/>
    <property type="match status" value="1"/>
</dbReference>
<dbReference type="PROSITE" id="PS51194">
    <property type="entry name" value="HELICASE_CTER"/>
    <property type="match status" value="1"/>
</dbReference>
<dbReference type="Gene3D" id="3.40.50.150">
    <property type="entry name" value="Vaccinia Virus protein VP39"/>
    <property type="match status" value="1"/>
</dbReference>
<keyword evidence="5" id="KW-0378">Hydrolase</keyword>
<organism evidence="16 17">
    <name type="scientific">Rhododendron griersonianum</name>
    <dbReference type="NCBI Taxonomy" id="479676"/>
    <lineage>
        <taxon>Eukaryota</taxon>
        <taxon>Viridiplantae</taxon>
        <taxon>Streptophyta</taxon>
        <taxon>Embryophyta</taxon>
        <taxon>Tracheophyta</taxon>
        <taxon>Spermatophyta</taxon>
        <taxon>Magnoliopsida</taxon>
        <taxon>eudicotyledons</taxon>
        <taxon>Gunneridae</taxon>
        <taxon>Pentapetalae</taxon>
        <taxon>asterids</taxon>
        <taxon>Ericales</taxon>
        <taxon>Ericaceae</taxon>
        <taxon>Ericoideae</taxon>
        <taxon>Rhodoreae</taxon>
        <taxon>Rhododendron</taxon>
    </lineage>
</organism>
<feature type="domain" description="Helicase C-terminal" evidence="13">
    <location>
        <begin position="244"/>
        <end position="397"/>
    </location>
</feature>
<gene>
    <name evidence="16" type="ORF">RHGRI_029827</name>
</gene>
<dbReference type="InterPro" id="IPR029063">
    <property type="entry name" value="SAM-dependent_MTases_sf"/>
</dbReference>
<dbReference type="GO" id="GO:0016787">
    <property type="term" value="F:hydrolase activity"/>
    <property type="evidence" value="ECO:0007669"/>
    <property type="project" value="UniProtKB-KW"/>
</dbReference>
<dbReference type="GO" id="GO:0003723">
    <property type="term" value="F:RNA binding"/>
    <property type="evidence" value="ECO:0007669"/>
    <property type="project" value="UniProtKB-UniRule"/>
</dbReference>
<evidence type="ECO:0000256" key="8">
    <source>
        <dbReference type="ARBA" id="ARBA00022884"/>
    </source>
</evidence>
<dbReference type="PRINTS" id="PR02010">
    <property type="entry name" value="RCMT9"/>
</dbReference>
<reference evidence="16" key="1">
    <citation type="submission" date="2020-08" db="EMBL/GenBank/DDBJ databases">
        <title>Plant Genome Project.</title>
        <authorList>
            <person name="Zhang R.-G."/>
        </authorList>
    </citation>
    <scope>NUCLEOTIDE SEQUENCE</scope>
    <source>
        <strain evidence="16">WSP0</strain>
        <tissue evidence="16">Leaf</tissue>
    </source>
</reference>
<dbReference type="InterPro" id="IPR000629">
    <property type="entry name" value="RNA-helicase_DEAD-box_CS"/>
</dbReference>
<feature type="domain" description="SAM-dependent MTase RsmB/NOP-type" evidence="15">
    <location>
        <begin position="714"/>
        <end position="845"/>
    </location>
</feature>
<feature type="short sequence motif" description="Q motif" evidence="9">
    <location>
        <begin position="61"/>
        <end position="89"/>
    </location>
</feature>
<protein>
    <recommendedName>
        <fullName evidence="18">DEA(D/H)-box RNA helicase family protein</fullName>
    </recommendedName>
</protein>
<evidence type="ECO:0000256" key="1">
    <source>
        <dbReference type="ARBA" id="ARBA00022603"/>
    </source>
</evidence>
<keyword evidence="8 10" id="KW-0694">RNA-binding</keyword>
<dbReference type="GO" id="GO:0001510">
    <property type="term" value="P:RNA methylation"/>
    <property type="evidence" value="ECO:0007669"/>
    <property type="project" value="InterPro"/>
</dbReference>
<dbReference type="PRINTS" id="PR02008">
    <property type="entry name" value="RCMTFAMILY"/>
</dbReference>
<accession>A0AAV6IKT6</accession>
<feature type="binding site" evidence="10">
    <location>
        <position position="720"/>
    </location>
    <ligand>
        <name>S-adenosyl-L-methionine</name>
        <dbReference type="ChEBI" id="CHEBI:59789"/>
    </ligand>
</feature>
<evidence type="ECO:0000256" key="9">
    <source>
        <dbReference type="PROSITE-ProRule" id="PRU00552"/>
    </source>
</evidence>
<dbReference type="GO" id="GO:0003724">
    <property type="term" value="F:RNA helicase activity"/>
    <property type="evidence" value="ECO:0007669"/>
    <property type="project" value="InterPro"/>
</dbReference>
<dbReference type="InterPro" id="IPR023267">
    <property type="entry name" value="RCMT"/>
</dbReference>
<evidence type="ECO:0000259" key="13">
    <source>
        <dbReference type="PROSITE" id="PS51194"/>
    </source>
</evidence>
<evidence type="ECO:0000256" key="11">
    <source>
        <dbReference type="SAM" id="MobiDB-lite"/>
    </source>
</evidence>
<keyword evidence="7" id="KW-0067">ATP-binding</keyword>
<evidence type="ECO:0000256" key="4">
    <source>
        <dbReference type="ARBA" id="ARBA00022741"/>
    </source>
</evidence>
<keyword evidence="4" id="KW-0547">Nucleotide-binding</keyword>
<comment type="similarity">
    <text evidence="10">Belongs to the class I-like SAM-binding methyltransferase superfamily. RsmB/NOP family.</text>
</comment>
<feature type="region of interest" description="Disordered" evidence="11">
    <location>
        <begin position="24"/>
        <end position="50"/>
    </location>
</feature>
<evidence type="ECO:0000256" key="7">
    <source>
        <dbReference type="ARBA" id="ARBA00022840"/>
    </source>
</evidence>
<dbReference type="PROSITE" id="PS00039">
    <property type="entry name" value="DEAD_ATP_HELICASE"/>
    <property type="match status" value="1"/>
</dbReference>
<sequence length="847" mass="94572">MEEKTLVDKSFCLFSCKKITPKHPPKTLTTTTAQNPNLNPPSPSEPSIVRETNATRNPNLTSFLDLGLAEWAAQICKELGMKKPTPVQCRCIPRILAGHNVLGVAQTGSGKTVAFALPILHRLTVDPYEVFTLVVTPTRELAYQLAKQFRALGSCLNLRCAVVVGGMDIINQTQTLMGRPHVVITTPGRIKVLIKQSLDIAAFLVLDEADRVLDVGFEEELRVVFQCLPKNRQTLLFSATMTSDLQTLLELPAHKAYIYEAYGGFKTVESLKEQCCHHISLMLEELELDAAALHSLKPQFLRLAALSRFKSEQIPLLVATDVASRGLDIPTVDLVINYDIPRCPKDYVHRVGRTARAGRRGLAVSIVTPEDRLLLHEIEAIVGKKMDELECKENEVLEDITKVFKARRVANMKMLDDGFEERAKVRQEQKLKKMRTGDWLSTIEVQNVPDLAVAGRKQVQRASLAVQMHEILDDKAKGQSEANGRTSCLAKCENGQDSEAAGETDGTLWQLKPGCEGDVEEIEVEVGCKLEKVDWLPSFYSLSPHVQIANSKAYQQGKWRLNSKEKDLQFIPTNCAKLCMILDLLGSSGSATGIDVARHRLAACRTMVLKYSLGDRCRLFVADGTLFSLLPIRVFSGEYPLDEMVNLYKEWTSRRPWKDKKKAAKARVTVASQLASSTQDPELIYYGKNSGVVGLTRSEIYQTFCGNDVLRCGYDKVLVDAECTHDGSIKHIQKFEYWGWKTLQRRVLNVERTDNLTVLQLQLLTNGFRLLKIGGSLVYSTCSLTVAQNEDVVEQFLLQNASAELLEIDAAKNWPCRSGRIPKTLRFDPMTSRTSGLFVAKFTKLAI</sequence>
<evidence type="ECO:0008006" key="18">
    <source>
        <dbReference type="Google" id="ProtNLM"/>
    </source>
</evidence>
<evidence type="ECO:0000256" key="2">
    <source>
        <dbReference type="ARBA" id="ARBA00022679"/>
    </source>
</evidence>
<evidence type="ECO:0000259" key="15">
    <source>
        <dbReference type="PROSITE" id="PS51686"/>
    </source>
</evidence>
<dbReference type="InterPro" id="IPR001650">
    <property type="entry name" value="Helicase_C-like"/>
</dbReference>
<dbReference type="InterPro" id="IPR001678">
    <property type="entry name" value="MeTrfase_RsmB-F_NOP2_dom"/>
</dbReference>
<dbReference type="InterPro" id="IPR014001">
    <property type="entry name" value="Helicase_ATP-bd"/>
</dbReference>
<evidence type="ECO:0000256" key="3">
    <source>
        <dbReference type="ARBA" id="ARBA00022691"/>
    </source>
</evidence>
<dbReference type="CDD" id="cd18787">
    <property type="entry name" value="SF2_C_DEAD"/>
    <property type="match status" value="1"/>
</dbReference>
<dbReference type="PANTHER" id="PTHR47959">
    <property type="entry name" value="ATP-DEPENDENT RNA HELICASE RHLE-RELATED"/>
    <property type="match status" value="1"/>
</dbReference>
<dbReference type="Gene3D" id="3.40.50.300">
    <property type="entry name" value="P-loop containing nucleotide triphosphate hydrolases"/>
    <property type="match status" value="2"/>
</dbReference>
<dbReference type="PROSITE" id="PS51192">
    <property type="entry name" value="HELICASE_ATP_BIND_1"/>
    <property type="match status" value="1"/>
</dbReference>
<dbReference type="SMART" id="SM00487">
    <property type="entry name" value="DEXDc"/>
    <property type="match status" value="1"/>
</dbReference>
<keyword evidence="2 10" id="KW-0808">Transferase</keyword>
<feature type="domain" description="DEAD-box RNA helicase Q" evidence="14">
    <location>
        <begin position="61"/>
        <end position="89"/>
    </location>
</feature>
<evidence type="ECO:0000256" key="6">
    <source>
        <dbReference type="ARBA" id="ARBA00022806"/>
    </source>
</evidence>
<evidence type="ECO:0000256" key="5">
    <source>
        <dbReference type="ARBA" id="ARBA00022801"/>
    </source>
</evidence>
<comment type="caution">
    <text evidence="10">Lacks conserved residue(s) required for the propagation of feature annotation.</text>
</comment>
<name>A0AAV6IKT6_9ERIC</name>
<dbReference type="AlphaFoldDB" id="A0AAV6IKT6"/>
<dbReference type="InterPro" id="IPR023269">
    <property type="entry name" value="RCMT_subfamily_9"/>
</dbReference>
<dbReference type="SUPFAM" id="SSF52540">
    <property type="entry name" value="P-loop containing nucleoside triphosphate hydrolases"/>
    <property type="match status" value="2"/>
</dbReference>
<dbReference type="InterPro" id="IPR049560">
    <property type="entry name" value="MeTrfase_RsmB-F_NOP2_cat"/>
</dbReference>
<dbReference type="InterPro" id="IPR014014">
    <property type="entry name" value="RNA_helicase_DEAD_Q_motif"/>
</dbReference>
<dbReference type="InterPro" id="IPR027417">
    <property type="entry name" value="P-loop_NTPase"/>
</dbReference>
<dbReference type="Proteomes" id="UP000823749">
    <property type="component" value="Chromosome 10"/>
</dbReference>
<keyword evidence="3 10" id="KW-0949">S-adenosyl-L-methionine</keyword>
<dbReference type="Pfam" id="PF01189">
    <property type="entry name" value="Methyltr_RsmB-F"/>
    <property type="match status" value="1"/>
</dbReference>
<dbReference type="InterPro" id="IPR050079">
    <property type="entry name" value="DEAD_box_RNA_helicase"/>
</dbReference>
<dbReference type="GO" id="GO:0008173">
    <property type="term" value="F:RNA methyltransferase activity"/>
    <property type="evidence" value="ECO:0007669"/>
    <property type="project" value="InterPro"/>
</dbReference>
<evidence type="ECO:0000259" key="14">
    <source>
        <dbReference type="PROSITE" id="PS51195"/>
    </source>
</evidence>
<dbReference type="PROSITE" id="PS51686">
    <property type="entry name" value="SAM_MT_RSMB_NOP"/>
    <property type="match status" value="1"/>
</dbReference>
<dbReference type="SUPFAM" id="SSF53335">
    <property type="entry name" value="S-adenosyl-L-methionine-dependent methyltransferases"/>
    <property type="match status" value="1"/>
</dbReference>
<dbReference type="GO" id="GO:0005524">
    <property type="term" value="F:ATP binding"/>
    <property type="evidence" value="ECO:0007669"/>
    <property type="project" value="UniProtKB-KW"/>
</dbReference>
<dbReference type="PANTHER" id="PTHR47959:SF24">
    <property type="entry name" value="ATP-DEPENDENT RNA HELICASE"/>
    <property type="match status" value="1"/>
</dbReference>
<feature type="compositionally biased region" description="Low complexity" evidence="11">
    <location>
        <begin position="26"/>
        <end position="37"/>
    </location>
</feature>
<evidence type="ECO:0000313" key="16">
    <source>
        <dbReference type="EMBL" id="KAG5529257.1"/>
    </source>
</evidence>
<dbReference type="PROSITE" id="PS51195">
    <property type="entry name" value="Q_MOTIF"/>
    <property type="match status" value="1"/>
</dbReference>
<dbReference type="GO" id="GO:0005829">
    <property type="term" value="C:cytosol"/>
    <property type="evidence" value="ECO:0007669"/>
    <property type="project" value="TreeGrafter"/>
</dbReference>
<dbReference type="Pfam" id="PF00271">
    <property type="entry name" value="Helicase_C"/>
    <property type="match status" value="1"/>
</dbReference>
<dbReference type="CDD" id="cd17955">
    <property type="entry name" value="DEADc_DDX49"/>
    <property type="match status" value="1"/>
</dbReference>
<comment type="caution">
    <text evidence="16">The sequence shown here is derived from an EMBL/GenBank/DDBJ whole genome shotgun (WGS) entry which is preliminary data.</text>
</comment>
<feature type="active site" description="Nucleophile" evidence="10">
    <location>
        <position position="782"/>
    </location>
</feature>
<proteinExistence type="inferred from homology"/>
<dbReference type="InterPro" id="IPR011545">
    <property type="entry name" value="DEAD/DEAH_box_helicase_dom"/>
</dbReference>
<evidence type="ECO:0000256" key="10">
    <source>
        <dbReference type="PROSITE-ProRule" id="PRU01023"/>
    </source>
</evidence>
<keyword evidence="1 10" id="KW-0489">Methyltransferase</keyword>
<feature type="domain" description="Helicase ATP-binding" evidence="12">
    <location>
        <begin position="92"/>
        <end position="259"/>
    </location>
</feature>
<dbReference type="Pfam" id="PF00270">
    <property type="entry name" value="DEAD"/>
    <property type="match status" value="1"/>
</dbReference>